<accession>A0A9W6W0G9</accession>
<dbReference type="PRINTS" id="PR00080">
    <property type="entry name" value="SDRFAMILY"/>
</dbReference>
<dbReference type="GO" id="GO:0016616">
    <property type="term" value="F:oxidoreductase activity, acting on the CH-OH group of donors, NAD or NADP as acceptor"/>
    <property type="evidence" value="ECO:0007669"/>
    <property type="project" value="TreeGrafter"/>
</dbReference>
<name>A0A9W6W0G9_9ACTN</name>
<organism evidence="4 5">
    <name type="scientific">Actinoallomurus iriomotensis</name>
    <dbReference type="NCBI Taxonomy" id="478107"/>
    <lineage>
        <taxon>Bacteria</taxon>
        <taxon>Bacillati</taxon>
        <taxon>Actinomycetota</taxon>
        <taxon>Actinomycetes</taxon>
        <taxon>Streptosporangiales</taxon>
        <taxon>Thermomonosporaceae</taxon>
        <taxon>Actinoallomurus</taxon>
    </lineage>
</organism>
<comment type="similarity">
    <text evidence="1">Belongs to the short-chain dehydrogenases/reductases (SDR) family.</text>
</comment>
<dbReference type="InterPro" id="IPR036291">
    <property type="entry name" value="NAD(P)-bd_dom_sf"/>
</dbReference>
<dbReference type="CDD" id="cd05233">
    <property type="entry name" value="SDR_c"/>
    <property type="match status" value="1"/>
</dbReference>
<dbReference type="EMBL" id="BSTK01000027">
    <property type="protein sequence ID" value="GLY92303.1"/>
    <property type="molecule type" value="Genomic_DNA"/>
</dbReference>
<protein>
    <recommendedName>
        <fullName evidence="3">Ketoreductase domain-containing protein</fullName>
    </recommendedName>
</protein>
<comment type="caution">
    <text evidence="4">The sequence shown here is derived from an EMBL/GenBank/DDBJ whole genome shotgun (WGS) entry which is preliminary data.</text>
</comment>
<dbReference type="PROSITE" id="PS00061">
    <property type="entry name" value="ADH_SHORT"/>
    <property type="match status" value="1"/>
</dbReference>
<dbReference type="FunFam" id="3.40.50.720:FF:000084">
    <property type="entry name" value="Short-chain dehydrogenase reductase"/>
    <property type="match status" value="1"/>
</dbReference>
<feature type="domain" description="Ketoreductase" evidence="3">
    <location>
        <begin position="11"/>
        <end position="198"/>
    </location>
</feature>
<dbReference type="PRINTS" id="PR00081">
    <property type="entry name" value="GDHRDH"/>
</dbReference>
<evidence type="ECO:0000256" key="1">
    <source>
        <dbReference type="ARBA" id="ARBA00006484"/>
    </source>
</evidence>
<dbReference type="Proteomes" id="UP001165074">
    <property type="component" value="Unassembled WGS sequence"/>
</dbReference>
<evidence type="ECO:0000313" key="4">
    <source>
        <dbReference type="EMBL" id="GLY92303.1"/>
    </source>
</evidence>
<dbReference type="SMART" id="SM00822">
    <property type="entry name" value="PKS_KR"/>
    <property type="match status" value="1"/>
</dbReference>
<dbReference type="InterPro" id="IPR020904">
    <property type="entry name" value="Sc_DH/Rdtase_CS"/>
</dbReference>
<dbReference type="SUPFAM" id="SSF51735">
    <property type="entry name" value="NAD(P)-binding Rossmann-fold domains"/>
    <property type="match status" value="1"/>
</dbReference>
<dbReference type="AlphaFoldDB" id="A0A9W6W0G9"/>
<dbReference type="Gene3D" id="3.40.50.720">
    <property type="entry name" value="NAD(P)-binding Rossmann-like Domain"/>
    <property type="match status" value="1"/>
</dbReference>
<evidence type="ECO:0000313" key="5">
    <source>
        <dbReference type="Proteomes" id="UP001165074"/>
    </source>
</evidence>
<dbReference type="PANTHER" id="PTHR42760">
    <property type="entry name" value="SHORT-CHAIN DEHYDROGENASES/REDUCTASES FAMILY MEMBER"/>
    <property type="match status" value="1"/>
</dbReference>
<keyword evidence="5" id="KW-1185">Reference proteome</keyword>
<gene>
    <name evidence="4" type="ORF">Airi02_102310</name>
</gene>
<dbReference type="Pfam" id="PF13561">
    <property type="entry name" value="adh_short_C2"/>
    <property type="match status" value="1"/>
</dbReference>
<evidence type="ECO:0000259" key="3">
    <source>
        <dbReference type="SMART" id="SM00822"/>
    </source>
</evidence>
<dbReference type="GO" id="GO:0030497">
    <property type="term" value="P:fatty acid elongation"/>
    <property type="evidence" value="ECO:0007669"/>
    <property type="project" value="TreeGrafter"/>
</dbReference>
<evidence type="ECO:0000256" key="2">
    <source>
        <dbReference type="ARBA" id="ARBA00023002"/>
    </source>
</evidence>
<reference evidence="4" key="1">
    <citation type="submission" date="2023-03" db="EMBL/GenBank/DDBJ databases">
        <title>Actinoallomurus iriomotensis NBRC 103684.</title>
        <authorList>
            <person name="Ichikawa N."/>
            <person name="Sato H."/>
            <person name="Tonouchi N."/>
        </authorList>
    </citation>
    <scope>NUCLEOTIDE SEQUENCE</scope>
    <source>
        <strain evidence="4">NBRC 103684</strain>
    </source>
</reference>
<dbReference type="InterPro" id="IPR057326">
    <property type="entry name" value="KR_dom"/>
</dbReference>
<dbReference type="PANTHER" id="PTHR42760:SF123">
    <property type="entry name" value="OXIDOREDUCTASE"/>
    <property type="match status" value="1"/>
</dbReference>
<sequence>MSTVDIDTNPRTAVVTGAASGIGAAVATELVAAGWDVHGWDVADGVVERARHHVVDVADAAAVRAAAAEHDRLDLLVNCAGIGGSGRADELTPQQWDRVIGIDLSGTFYCCNALYGALAGRRGSVVNIASIVAHRAGPGRAAYCTAKAGVVMLTEVLATDWGPDGIRVNAVSPGYTRTPMVTRAIAGGRLDEQAIRDRVPLDRLADPAELARLVRALTGPDFAYMTGATVLFDGGWTANGAY</sequence>
<keyword evidence="2" id="KW-0560">Oxidoreductase</keyword>
<dbReference type="InterPro" id="IPR002347">
    <property type="entry name" value="SDR_fam"/>
</dbReference>
<proteinExistence type="inferred from homology"/>
<dbReference type="RefSeq" id="WP_285584399.1">
    <property type="nucleotide sequence ID" value="NZ_BSTK01000027.1"/>
</dbReference>